<accession>A0A4Q7Y4K3</accession>
<comment type="caution">
    <text evidence="4">The sequence shown here is derived from an EMBL/GenBank/DDBJ whole genome shotgun (WGS) entry which is preliminary data.</text>
</comment>
<dbReference type="InterPro" id="IPR050564">
    <property type="entry name" value="F420-G6PD/mer"/>
</dbReference>
<dbReference type="InterPro" id="IPR011251">
    <property type="entry name" value="Luciferase-like_dom"/>
</dbReference>
<evidence type="ECO:0000256" key="1">
    <source>
        <dbReference type="ARBA" id="ARBA00023002"/>
    </source>
</evidence>
<dbReference type="InterPro" id="IPR023907">
    <property type="entry name" value="Non-F420_Flavin_OxRdtase"/>
</dbReference>
<dbReference type="PANTHER" id="PTHR43244:SF1">
    <property type="entry name" value="5,10-METHYLENETETRAHYDROMETHANOPTERIN REDUCTASE"/>
    <property type="match status" value="1"/>
</dbReference>
<evidence type="ECO:0000313" key="5">
    <source>
        <dbReference type="Proteomes" id="UP000292507"/>
    </source>
</evidence>
<dbReference type="InterPro" id="IPR036661">
    <property type="entry name" value="Luciferase-like_sf"/>
</dbReference>
<organism evidence="4 5">
    <name type="scientific">Blastococcus saxobsidens</name>
    <dbReference type="NCBI Taxonomy" id="138336"/>
    <lineage>
        <taxon>Bacteria</taxon>
        <taxon>Bacillati</taxon>
        <taxon>Actinomycetota</taxon>
        <taxon>Actinomycetes</taxon>
        <taxon>Geodermatophilales</taxon>
        <taxon>Geodermatophilaceae</taxon>
        <taxon>Blastococcus</taxon>
    </lineage>
</organism>
<feature type="region of interest" description="Disordered" evidence="2">
    <location>
        <begin position="328"/>
        <end position="347"/>
    </location>
</feature>
<proteinExistence type="predicted"/>
<feature type="domain" description="Luciferase-like" evidence="3">
    <location>
        <begin position="9"/>
        <end position="260"/>
    </location>
</feature>
<evidence type="ECO:0000259" key="3">
    <source>
        <dbReference type="Pfam" id="PF00296"/>
    </source>
</evidence>
<dbReference type="PANTHER" id="PTHR43244">
    <property type="match status" value="1"/>
</dbReference>
<dbReference type="EMBL" id="SHKV01000001">
    <property type="protein sequence ID" value="RZU31538.1"/>
    <property type="molecule type" value="Genomic_DNA"/>
</dbReference>
<name>A0A4Q7Y4K3_9ACTN</name>
<dbReference type="InterPro" id="IPR019945">
    <property type="entry name" value="F420_G6P_DH-rel"/>
</dbReference>
<evidence type="ECO:0000256" key="2">
    <source>
        <dbReference type="SAM" id="MobiDB-lite"/>
    </source>
</evidence>
<dbReference type="Pfam" id="PF00296">
    <property type="entry name" value="Bac_luciferase"/>
    <property type="match status" value="1"/>
</dbReference>
<dbReference type="SUPFAM" id="SSF51679">
    <property type="entry name" value="Bacterial luciferase-like"/>
    <property type="match status" value="1"/>
</dbReference>
<reference evidence="4 5" key="1">
    <citation type="submission" date="2019-02" db="EMBL/GenBank/DDBJ databases">
        <title>Sequencing the genomes of 1000 actinobacteria strains.</title>
        <authorList>
            <person name="Klenk H.-P."/>
        </authorList>
    </citation>
    <scope>NUCLEOTIDE SEQUENCE [LARGE SCALE GENOMIC DNA]</scope>
    <source>
        <strain evidence="4 5">DSM 44509</strain>
    </source>
</reference>
<dbReference type="RefSeq" id="WP_104530176.1">
    <property type="nucleotide sequence ID" value="NZ_POQT01000043.1"/>
</dbReference>
<dbReference type="NCBIfam" id="TIGR03557">
    <property type="entry name" value="F420_G6P_family"/>
    <property type="match status" value="1"/>
</dbReference>
<dbReference type="Gene3D" id="3.20.20.30">
    <property type="entry name" value="Luciferase-like domain"/>
    <property type="match status" value="1"/>
</dbReference>
<dbReference type="AlphaFoldDB" id="A0A4Q7Y4K3"/>
<dbReference type="GO" id="GO:0016705">
    <property type="term" value="F:oxidoreductase activity, acting on paired donors, with incorporation or reduction of molecular oxygen"/>
    <property type="evidence" value="ECO:0007669"/>
    <property type="project" value="InterPro"/>
</dbReference>
<keyword evidence="1" id="KW-0560">Oxidoreductase</keyword>
<dbReference type="Proteomes" id="UP000292507">
    <property type="component" value="Unassembled WGS sequence"/>
</dbReference>
<dbReference type="NCBIfam" id="TIGR03885">
    <property type="entry name" value="flavin_revert"/>
    <property type="match status" value="1"/>
</dbReference>
<protein>
    <submittedName>
        <fullName evidence="4">Putative non-F420 flavinoid oxidoreductase</fullName>
    </submittedName>
</protein>
<gene>
    <name evidence="4" type="ORF">BKA19_1206</name>
</gene>
<evidence type="ECO:0000313" key="4">
    <source>
        <dbReference type="EMBL" id="RZU31538.1"/>
    </source>
</evidence>
<sequence>MAVIGFHNSHEQVHPAELLEAVQHAEEVGFTAAMCSDHLTPWNPRQGESGFAWSWLGAAMATTSLPFGAVNAPGQRYHPVIVAQAIATLGAMFPGRFWVALGSGEAMNEHVTGDKWPRKDVRDARLRECVDVIRRLLAGEEVSHDGLVTVDRAVIYTLPEVQPALICPAVSVATARRGADWADGLVTINQPHDKLREMIAAYRDAGGQGKLVLQVHVSWDPDGDRALAIAHDQWRSNVFPPPLCWDLDSPEAFEQASAHVAPEDVTGAVRVSADLGQHTAWLQEYLELGFDEVYLHHVGVEQRPFLDAFGEHVLPQLGVTAQAPVVAIDPPGPAENRRPDLDPVPAP</sequence>
<dbReference type="OrthoDB" id="180193at2"/>
<keyword evidence="5" id="KW-1185">Reference proteome</keyword>